<evidence type="ECO:0000256" key="10">
    <source>
        <dbReference type="RuleBase" id="RU363032"/>
    </source>
</evidence>
<dbReference type="GO" id="GO:0043190">
    <property type="term" value="C:ATP-binding cassette (ABC) transporter complex"/>
    <property type="evidence" value="ECO:0007669"/>
    <property type="project" value="InterPro"/>
</dbReference>
<feature type="transmembrane region" description="Helical" evidence="10">
    <location>
        <begin position="194"/>
        <end position="211"/>
    </location>
</feature>
<evidence type="ECO:0000256" key="5">
    <source>
        <dbReference type="ARBA" id="ARBA00022475"/>
    </source>
</evidence>
<name>A0A069NMS8_9BURK</name>
<evidence type="ECO:0000256" key="3">
    <source>
        <dbReference type="ARBA" id="ARBA00010072"/>
    </source>
</evidence>
<reference evidence="12" key="1">
    <citation type="journal article" date="2014" name="Int. J. Syst. Evol. Microbiol.">
        <title>Complete genome of a new Firmicutes species belonging to the dominant human colonic microbiota ('Ruminococcus bicirculans') reveals two chromosomes and a selective capacity to utilize plant glucans.</title>
        <authorList>
            <consortium name="NISC Comparative Sequencing Program"/>
            <person name="Wegmann U."/>
            <person name="Louis P."/>
            <person name="Goesmann A."/>
            <person name="Henrissat B."/>
            <person name="Duncan S.H."/>
            <person name="Flint H.J."/>
        </authorList>
    </citation>
    <scope>NUCLEOTIDE SEQUENCE</scope>
    <source>
        <strain evidence="12">CGMCC 1.11013</strain>
    </source>
</reference>
<dbReference type="eggNOG" id="COG0765">
    <property type="taxonomic scope" value="Bacteria"/>
</dbReference>
<dbReference type="NCBIfam" id="TIGR01726">
    <property type="entry name" value="HEQRo_perm_3TM"/>
    <property type="match status" value="1"/>
</dbReference>
<dbReference type="PANTHER" id="PTHR30614:SF20">
    <property type="entry name" value="GLUTAMINE TRANSPORT SYSTEM PERMEASE PROTEIN GLNP"/>
    <property type="match status" value="1"/>
</dbReference>
<evidence type="ECO:0000313" key="15">
    <source>
        <dbReference type="Proteomes" id="UP000597138"/>
    </source>
</evidence>
<dbReference type="PANTHER" id="PTHR30614">
    <property type="entry name" value="MEMBRANE COMPONENT OF AMINO ACID ABC TRANSPORTER"/>
    <property type="match status" value="1"/>
</dbReference>
<accession>A0A069NMS8</accession>
<dbReference type="InterPro" id="IPR035906">
    <property type="entry name" value="MetI-like_sf"/>
</dbReference>
<dbReference type="AlphaFoldDB" id="A0A069NMS8"/>
<dbReference type="InterPro" id="IPR010065">
    <property type="entry name" value="AA_ABC_transptr_permease_3TM"/>
</dbReference>
<evidence type="ECO:0000256" key="6">
    <source>
        <dbReference type="ARBA" id="ARBA00022692"/>
    </source>
</evidence>
<feature type="transmembrane region" description="Helical" evidence="10">
    <location>
        <begin position="231"/>
        <end position="255"/>
    </location>
</feature>
<evidence type="ECO:0000313" key="12">
    <source>
        <dbReference type="EMBL" id="GGD75325.1"/>
    </source>
</evidence>
<protein>
    <submittedName>
        <fullName evidence="13">Amino acid ABC transporter</fullName>
    </submittedName>
</protein>
<dbReference type="SUPFAM" id="SSF161098">
    <property type="entry name" value="MetI-like"/>
    <property type="match status" value="1"/>
</dbReference>
<evidence type="ECO:0000256" key="9">
    <source>
        <dbReference type="ARBA" id="ARBA00023136"/>
    </source>
</evidence>
<evidence type="ECO:0000256" key="7">
    <source>
        <dbReference type="ARBA" id="ARBA00022970"/>
    </source>
</evidence>
<dbReference type="InterPro" id="IPR043429">
    <property type="entry name" value="ArtM/GltK/GlnP/TcyL/YhdX-like"/>
</dbReference>
<reference evidence="13 14" key="2">
    <citation type="submission" date="2014-03" db="EMBL/GenBank/DDBJ databases">
        <title>Draft Genome Sequences of Four Burkholderia Strains.</title>
        <authorList>
            <person name="Liu X.Y."/>
            <person name="Li C.X."/>
            <person name="Xu J.H."/>
        </authorList>
    </citation>
    <scope>NUCLEOTIDE SEQUENCE [LARGE SCALE GENOMIC DNA]</scope>
    <source>
        <strain evidence="13 14">R27</strain>
    </source>
</reference>
<reference evidence="12" key="4">
    <citation type="submission" date="2024-05" db="EMBL/GenBank/DDBJ databases">
        <authorList>
            <person name="Sun Q."/>
            <person name="Zhou Y."/>
        </authorList>
    </citation>
    <scope>NUCLEOTIDE SEQUENCE</scope>
    <source>
        <strain evidence="12">CGMCC 1.11013</strain>
    </source>
</reference>
<keyword evidence="4 10" id="KW-0813">Transport</keyword>
<evidence type="ECO:0000259" key="11">
    <source>
        <dbReference type="PROSITE" id="PS50928"/>
    </source>
</evidence>
<dbReference type="Gene3D" id="1.10.3720.10">
    <property type="entry name" value="MetI-like"/>
    <property type="match status" value="1"/>
</dbReference>
<dbReference type="STRING" id="1071679.BG57_26565"/>
<proteinExistence type="inferred from homology"/>
<gene>
    <name evidence="13" type="ORF">BG57_26565</name>
    <name evidence="12" type="ORF">GCM10010985_32320</name>
</gene>
<comment type="caution">
    <text evidence="13">The sequence shown here is derived from an EMBL/GenBank/DDBJ whole genome shotgun (WGS) entry which is preliminary data.</text>
</comment>
<evidence type="ECO:0000313" key="13">
    <source>
        <dbReference type="EMBL" id="KDR26371.1"/>
    </source>
</evidence>
<evidence type="ECO:0000256" key="2">
    <source>
        <dbReference type="ARBA" id="ARBA00004429"/>
    </source>
</evidence>
<reference evidence="15" key="3">
    <citation type="journal article" date="2019" name="Int. J. Syst. Evol. Microbiol.">
        <title>The Global Catalogue of Microorganisms (GCM) 10K type strain sequencing project: providing services to taxonomists for standard genome sequencing and annotation.</title>
        <authorList>
            <consortium name="The Broad Institute Genomics Platform"/>
            <consortium name="The Broad Institute Genome Sequencing Center for Infectious Disease"/>
            <person name="Wu L."/>
            <person name="Ma J."/>
        </authorList>
    </citation>
    <scope>NUCLEOTIDE SEQUENCE [LARGE SCALE GENOMIC DNA]</scope>
    <source>
        <strain evidence="15">CGMCC 1.11013</strain>
    </source>
</reference>
<evidence type="ECO:0000256" key="8">
    <source>
        <dbReference type="ARBA" id="ARBA00022989"/>
    </source>
</evidence>
<organism evidence="13 14">
    <name type="scientific">Caballeronia grimmiae</name>
    <dbReference type="NCBI Taxonomy" id="1071679"/>
    <lineage>
        <taxon>Bacteria</taxon>
        <taxon>Pseudomonadati</taxon>
        <taxon>Pseudomonadota</taxon>
        <taxon>Betaproteobacteria</taxon>
        <taxon>Burkholderiales</taxon>
        <taxon>Burkholderiaceae</taxon>
        <taxon>Caballeronia</taxon>
    </lineage>
</organism>
<dbReference type="PROSITE" id="PS50928">
    <property type="entry name" value="ABC_TM1"/>
    <property type="match status" value="1"/>
</dbReference>
<keyword evidence="8 10" id="KW-1133">Transmembrane helix</keyword>
<dbReference type="Proteomes" id="UP000027439">
    <property type="component" value="Unassembled WGS sequence"/>
</dbReference>
<evidence type="ECO:0000256" key="4">
    <source>
        <dbReference type="ARBA" id="ARBA00022448"/>
    </source>
</evidence>
<keyword evidence="7" id="KW-0029">Amino-acid transport</keyword>
<comment type="similarity">
    <text evidence="3">Belongs to the binding-protein-dependent transport system permease family. HisMQ subfamily.</text>
</comment>
<dbReference type="Proteomes" id="UP000597138">
    <property type="component" value="Unassembled WGS sequence"/>
</dbReference>
<keyword evidence="15" id="KW-1185">Reference proteome</keyword>
<dbReference type="EMBL" id="BMEG01000005">
    <property type="protein sequence ID" value="GGD75325.1"/>
    <property type="molecule type" value="Genomic_DNA"/>
</dbReference>
<dbReference type="EMBL" id="JFHE01000056">
    <property type="protein sequence ID" value="KDR26371.1"/>
    <property type="molecule type" value="Genomic_DNA"/>
</dbReference>
<sequence length="264" mass="28353">MASTSPAVSTARTGSYAAATIAVAGAVLWLLAPRDIEPAHLLALFAQWLPALLRGFAVNVSMSAGALALGTVIGLLIGASAARQGVAGRLARLWVQAFRNAPWLVLIFFTTYALPFEFRIGGHGVPFPDWLKVIAALALPASANVAEVFRGAVQSIPGTQWDAAGSLAMSRRQILWWIVLPQCVRRMLPPWMNVYSIITMGTALSSLVGIHDVLDTARIASTTVAHSSFTVLMYMAALALFFLYCYPVGLLTRALERRWSGSAR</sequence>
<evidence type="ECO:0000256" key="1">
    <source>
        <dbReference type="ARBA" id="ARBA00003159"/>
    </source>
</evidence>
<dbReference type="OrthoDB" id="9809799at2"/>
<comment type="subcellular location">
    <subcellularLocation>
        <location evidence="2">Cell inner membrane</location>
        <topology evidence="2">Multi-pass membrane protein</topology>
    </subcellularLocation>
    <subcellularLocation>
        <location evidence="10">Cell membrane</location>
        <topology evidence="10">Multi-pass membrane protein</topology>
    </subcellularLocation>
</comment>
<dbReference type="InterPro" id="IPR000515">
    <property type="entry name" value="MetI-like"/>
</dbReference>
<feature type="domain" description="ABC transmembrane type-1" evidence="11">
    <location>
        <begin position="56"/>
        <end position="244"/>
    </location>
</feature>
<evidence type="ECO:0000313" key="14">
    <source>
        <dbReference type="Proteomes" id="UP000027439"/>
    </source>
</evidence>
<dbReference type="RefSeq" id="WP_035970254.1">
    <property type="nucleotide sequence ID" value="NZ_BMEG01000005.1"/>
</dbReference>
<keyword evidence="6 10" id="KW-0812">Transmembrane</keyword>
<keyword evidence="9 10" id="KW-0472">Membrane</keyword>
<dbReference type="GO" id="GO:0006865">
    <property type="term" value="P:amino acid transport"/>
    <property type="evidence" value="ECO:0007669"/>
    <property type="project" value="UniProtKB-KW"/>
</dbReference>
<dbReference type="GO" id="GO:0022857">
    <property type="term" value="F:transmembrane transporter activity"/>
    <property type="evidence" value="ECO:0007669"/>
    <property type="project" value="InterPro"/>
</dbReference>
<keyword evidence="5" id="KW-1003">Cell membrane</keyword>
<feature type="transmembrane region" description="Helical" evidence="10">
    <location>
        <begin position="15"/>
        <end position="32"/>
    </location>
</feature>
<comment type="function">
    <text evidence="1">Part of the binding-protein-dependent transport system for glutamine; probably responsible for the translocation of the substrate across the membrane.</text>
</comment>
<dbReference type="CDD" id="cd06261">
    <property type="entry name" value="TM_PBP2"/>
    <property type="match status" value="1"/>
</dbReference>
<dbReference type="Pfam" id="PF00528">
    <property type="entry name" value="BPD_transp_1"/>
    <property type="match status" value="1"/>
</dbReference>
<feature type="transmembrane region" description="Helical" evidence="10">
    <location>
        <begin position="63"/>
        <end position="82"/>
    </location>
</feature>